<protein>
    <submittedName>
        <fullName evidence="1">Uncharacterized protein</fullName>
    </submittedName>
</protein>
<accession>A0A2P2PKZ1</accession>
<evidence type="ECO:0000313" key="1">
    <source>
        <dbReference type="EMBL" id="MBX55420.1"/>
    </source>
</evidence>
<name>A0A2P2PKZ1_RHIMU</name>
<sequence length="48" mass="5828">MKPSKLKRFRAKTLMSKFQLFDIQVKCPQTKNQKNSQFHDLKIQSRFK</sequence>
<dbReference type="AlphaFoldDB" id="A0A2P2PKZ1"/>
<dbReference type="EMBL" id="GGEC01074936">
    <property type="protein sequence ID" value="MBX55420.1"/>
    <property type="molecule type" value="Transcribed_RNA"/>
</dbReference>
<organism evidence="1">
    <name type="scientific">Rhizophora mucronata</name>
    <name type="common">Asiatic mangrove</name>
    <dbReference type="NCBI Taxonomy" id="61149"/>
    <lineage>
        <taxon>Eukaryota</taxon>
        <taxon>Viridiplantae</taxon>
        <taxon>Streptophyta</taxon>
        <taxon>Embryophyta</taxon>
        <taxon>Tracheophyta</taxon>
        <taxon>Spermatophyta</taxon>
        <taxon>Magnoliopsida</taxon>
        <taxon>eudicotyledons</taxon>
        <taxon>Gunneridae</taxon>
        <taxon>Pentapetalae</taxon>
        <taxon>rosids</taxon>
        <taxon>fabids</taxon>
        <taxon>Malpighiales</taxon>
        <taxon>Rhizophoraceae</taxon>
        <taxon>Rhizophora</taxon>
    </lineage>
</organism>
<reference evidence="1" key="1">
    <citation type="submission" date="2018-02" db="EMBL/GenBank/DDBJ databases">
        <title>Rhizophora mucronata_Transcriptome.</title>
        <authorList>
            <person name="Meera S.P."/>
            <person name="Sreeshan A."/>
            <person name="Augustine A."/>
        </authorList>
    </citation>
    <scope>NUCLEOTIDE SEQUENCE</scope>
    <source>
        <tissue evidence="1">Leaf</tissue>
    </source>
</reference>
<proteinExistence type="predicted"/>